<evidence type="ECO:0000256" key="1">
    <source>
        <dbReference type="SAM" id="Phobius"/>
    </source>
</evidence>
<feature type="transmembrane region" description="Helical" evidence="1">
    <location>
        <begin position="205"/>
        <end position="224"/>
    </location>
</feature>
<dbReference type="SUPFAM" id="SSF53067">
    <property type="entry name" value="Actin-like ATPase domain"/>
    <property type="match status" value="1"/>
</dbReference>
<protein>
    <submittedName>
        <fullName evidence="2">General secretion pathway protein GspL</fullName>
    </submittedName>
</protein>
<dbReference type="PANTHER" id="PTHR40278">
    <property type="entry name" value="DNA UTILIZATION PROTEIN HOFN"/>
    <property type="match status" value="1"/>
</dbReference>
<evidence type="ECO:0000313" key="2">
    <source>
        <dbReference type="EMBL" id="MBB2154997.1"/>
    </source>
</evidence>
<organism evidence="2 3">
    <name type="scientific">Gluconacetobacter diazotrophicus</name>
    <name type="common">Acetobacter diazotrophicus</name>
    <dbReference type="NCBI Taxonomy" id="33996"/>
    <lineage>
        <taxon>Bacteria</taxon>
        <taxon>Pseudomonadati</taxon>
        <taxon>Pseudomonadota</taxon>
        <taxon>Alphaproteobacteria</taxon>
        <taxon>Acetobacterales</taxon>
        <taxon>Acetobacteraceae</taxon>
        <taxon>Gluconacetobacter</taxon>
    </lineage>
</organism>
<keyword evidence="1" id="KW-1133">Transmembrane helix</keyword>
<sequence>MRPMIMRDLFAWWWRQVREMIPGWHRLSRSARSVLVVEWAAGRLDLSLRKGDRQNPVATCAMRDGAADEAAIGACRTSVAATWARDRPGATVLLLPPGMMMRRDVTLPAAAEAALDSVLAYEMDRLTPFPADRIVYAYDVLRRDADLKQVQVRLTIVPRASVAPVLGLLDRIGLQPDLLRDGPQGAGIPLDAGRARQAGRRRTRLAAACAAVLLPLAVVGAGFWRQSVEQDRLAARIATLRPAADQAATLRRRIEDSSAGNDIVAAQRARLGDPMEVLAATTRLLPDDTVLTDLILRQGQLIISGQSATATGLIETLSKDPVFRNPVFVAPVTRVEGQNASLFSIRADVGR</sequence>
<keyword evidence="1" id="KW-0472">Membrane</keyword>
<dbReference type="EMBL" id="JABEQG010000002">
    <property type="protein sequence ID" value="MBB2154997.1"/>
    <property type="molecule type" value="Genomic_DNA"/>
</dbReference>
<dbReference type="AlphaFoldDB" id="A0A7W4I3K2"/>
<dbReference type="InterPro" id="IPR052534">
    <property type="entry name" value="Extracell_DNA_Util/SecSys_Comp"/>
</dbReference>
<proteinExistence type="predicted"/>
<evidence type="ECO:0000313" key="3">
    <source>
        <dbReference type="Proteomes" id="UP000550787"/>
    </source>
</evidence>
<dbReference type="Pfam" id="PF05137">
    <property type="entry name" value="PilN"/>
    <property type="match status" value="1"/>
</dbReference>
<dbReference type="InterPro" id="IPR043129">
    <property type="entry name" value="ATPase_NBD"/>
</dbReference>
<dbReference type="Proteomes" id="UP000550787">
    <property type="component" value="Unassembled WGS sequence"/>
</dbReference>
<dbReference type="Gene3D" id="3.30.420.380">
    <property type="match status" value="1"/>
</dbReference>
<comment type="caution">
    <text evidence="2">The sequence shown here is derived from an EMBL/GenBank/DDBJ whole genome shotgun (WGS) entry which is preliminary data.</text>
</comment>
<dbReference type="PANTHER" id="PTHR40278:SF1">
    <property type="entry name" value="DNA UTILIZATION PROTEIN HOFN"/>
    <property type="match status" value="1"/>
</dbReference>
<name>A0A7W4I3K2_GLUDI</name>
<keyword evidence="1" id="KW-0812">Transmembrane</keyword>
<reference evidence="2 3" key="1">
    <citation type="submission" date="2020-04" db="EMBL/GenBank/DDBJ databases">
        <title>Description of novel Gluconacetobacter.</title>
        <authorList>
            <person name="Sombolestani A."/>
        </authorList>
    </citation>
    <scope>NUCLEOTIDE SEQUENCE [LARGE SCALE GENOMIC DNA]</scope>
    <source>
        <strain evidence="2 3">LMG 7603</strain>
    </source>
</reference>
<dbReference type="InterPro" id="IPR007813">
    <property type="entry name" value="PilN"/>
</dbReference>
<gene>
    <name evidence="2" type="ORF">HLH33_01510</name>
</gene>
<accession>A0A7W4I3K2</accession>